<sequence length="147" mass="17384">MELIGEYLEQVDEKRREAFERLYRIVKENLPEGFEEVKMYGMISFVVPLERYPDGYLNRMNEPLPFISLASQKNHIAIYHMGIMGNESLLTWFQEAYAQQVPTKLNMGKSCIRLTNPKHIPYDLIVELVQKMTVDEWIAQYERFKGC</sequence>
<dbReference type="InterPro" id="IPR014922">
    <property type="entry name" value="YdhG-like"/>
</dbReference>
<dbReference type="Pfam" id="PF08818">
    <property type="entry name" value="DUF1801"/>
    <property type="match status" value="1"/>
</dbReference>
<name>A0A4D7CT47_9ENTE</name>
<protein>
    <submittedName>
        <fullName evidence="1">DUF1801 domain-containing protein</fullName>
    </submittedName>
</protein>
<evidence type="ECO:0000313" key="1">
    <source>
        <dbReference type="EMBL" id="QCI85962.1"/>
    </source>
</evidence>
<dbReference type="Proteomes" id="UP000298615">
    <property type="component" value="Chromosome"/>
</dbReference>
<dbReference type="SUPFAM" id="SSF159888">
    <property type="entry name" value="YdhG-like"/>
    <property type="match status" value="1"/>
</dbReference>
<gene>
    <name evidence="1" type="ORF">FA707_02840</name>
</gene>
<evidence type="ECO:0000313" key="2">
    <source>
        <dbReference type="Proteomes" id="UP000298615"/>
    </source>
</evidence>
<dbReference type="OrthoDB" id="9813231at2"/>
<proteinExistence type="predicted"/>
<reference evidence="1 2" key="1">
    <citation type="submission" date="2019-04" db="EMBL/GenBank/DDBJ databases">
        <title>Vagococcus sp. nov., isolated from faeces of yaks (Bos grunniens).</title>
        <authorList>
            <person name="Ge Y."/>
        </authorList>
    </citation>
    <scope>NUCLEOTIDE SEQUENCE [LARGE SCALE GENOMIC DNA]</scope>
    <source>
        <strain evidence="1 2">MN-17</strain>
    </source>
</reference>
<dbReference type="Gene3D" id="3.90.1150.200">
    <property type="match status" value="1"/>
</dbReference>
<keyword evidence="2" id="KW-1185">Reference proteome</keyword>
<dbReference type="EMBL" id="CP039712">
    <property type="protein sequence ID" value="QCI85962.1"/>
    <property type="molecule type" value="Genomic_DNA"/>
</dbReference>
<dbReference type="KEGG" id="vao:FA707_02840"/>
<dbReference type="AlphaFoldDB" id="A0A4D7CT47"/>
<organism evidence="1 2">
    <name type="scientific">Vagococcus zengguangii</name>
    <dbReference type="NCBI Taxonomy" id="2571750"/>
    <lineage>
        <taxon>Bacteria</taxon>
        <taxon>Bacillati</taxon>
        <taxon>Bacillota</taxon>
        <taxon>Bacilli</taxon>
        <taxon>Lactobacillales</taxon>
        <taxon>Enterococcaceae</taxon>
        <taxon>Vagococcus</taxon>
    </lineage>
</organism>
<dbReference type="RefSeq" id="WP_136952800.1">
    <property type="nucleotide sequence ID" value="NZ_CP039712.1"/>
</dbReference>
<accession>A0A4D7CT47</accession>